<dbReference type="RefSeq" id="WP_117383993.1">
    <property type="nucleotide sequence ID" value="NZ_QWDE01000002.1"/>
</dbReference>
<feature type="transmembrane region" description="Helical" evidence="1">
    <location>
        <begin position="6"/>
        <end position="24"/>
    </location>
</feature>
<gene>
    <name evidence="2" type="ORF">DYU05_12270</name>
</gene>
<dbReference type="OrthoDB" id="9808254at2"/>
<dbReference type="PANTHER" id="PTHR36057:SF1">
    <property type="entry name" value="LIPOPROTEIN LIPID ATTACHMENT SITE-LIKE PROTEIN, PUTATIVE (DUF1223)-RELATED"/>
    <property type="match status" value="1"/>
</dbReference>
<evidence type="ECO:0000256" key="1">
    <source>
        <dbReference type="SAM" id="Phobius"/>
    </source>
</evidence>
<keyword evidence="1" id="KW-0812">Transmembrane</keyword>
<dbReference type="InterPro" id="IPR010634">
    <property type="entry name" value="DUF1223"/>
</dbReference>
<dbReference type="PANTHER" id="PTHR36057">
    <property type="match status" value="1"/>
</dbReference>
<accession>A0A3E2NRB7</accession>
<dbReference type="SUPFAM" id="SSF52833">
    <property type="entry name" value="Thioredoxin-like"/>
    <property type="match status" value="1"/>
</dbReference>
<comment type="caution">
    <text evidence="2">The sequence shown here is derived from an EMBL/GenBank/DDBJ whole genome shotgun (WGS) entry which is preliminary data.</text>
</comment>
<sequence length="266" mass="28662">MKTLKILPLIIIILTLGFITAAFVKGTPKEHVTKLDTDNKGFAVVELFTSEGCSSCPPADAVIAKIEKEIKDRPIYILAYHVDYWNRLGWKDPFSSADYSKRQNAYASWLRTSSVYTPQIVVNGQKEFVGSQEGTLRNAITAGLGKQTTAELTLADPKISATGISVNYSAKQPSANSSLVVALIEKNATTEVKSGENGGRTLSHVQIVSQLKNVSLTADKGQVQFTLSKGFISSKYEIIGLVQNTSTGEILAAAKSPLQTGMMASN</sequence>
<protein>
    <submittedName>
        <fullName evidence="2">DUF1223 domain-containing protein</fullName>
    </submittedName>
</protein>
<keyword evidence="1" id="KW-1133">Transmembrane helix</keyword>
<dbReference type="Proteomes" id="UP000260823">
    <property type="component" value="Unassembled WGS sequence"/>
</dbReference>
<reference evidence="2 3" key="1">
    <citation type="submission" date="2018-08" db="EMBL/GenBank/DDBJ databases">
        <title>Mucilaginibacter terrae sp. nov., isolated from manganese diggings.</title>
        <authorList>
            <person name="Huang Y."/>
            <person name="Zhou Z."/>
        </authorList>
    </citation>
    <scope>NUCLEOTIDE SEQUENCE [LARGE SCALE GENOMIC DNA]</scope>
    <source>
        <strain evidence="2 3">ZH6</strain>
    </source>
</reference>
<name>A0A3E2NRB7_9SPHI</name>
<keyword evidence="1" id="KW-0472">Membrane</keyword>
<dbReference type="EMBL" id="QWDE01000002">
    <property type="protein sequence ID" value="RFZ83523.1"/>
    <property type="molecule type" value="Genomic_DNA"/>
</dbReference>
<dbReference type="Gene3D" id="3.40.30.10">
    <property type="entry name" value="Glutaredoxin"/>
    <property type="match status" value="1"/>
</dbReference>
<evidence type="ECO:0000313" key="2">
    <source>
        <dbReference type="EMBL" id="RFZ83523.1"/>
    </source>
</evidence>
<organism evidence="2 3">
    <name type="scientific">Mucilaginibacter terrenus</name>
    <dbReference type="NCBI Taxonomy" id="2482727"/>
    <lineage>
        <taxon>Bacteria</taxon>
        <taxon>Pseudomonadati</taxon>
        <taxon>Bacteroidota</taxon>
        <taxon>Sphingobacteriia</taxon>
        <taxon>Sphingobacteriales</taxon>
        <taxon>Sphingobacteriaceae</taxon>
        <taxon>Mucilaginibacter</taxon>
    </lineage>
</organism>
<dbReference type="AlphaFoldDB" id="A0A3E2NRB7"/>
<proteinExistence type="predicted"/>
<dbReference type="InterPro" id="IPR036249">
    <property type="entry name" value="Thioredoxin-like_sf"/>
</dbReference>
<evidence type="ECO:0000313" key="3">
    <source>
        <dbReference type="Proteomes" id="UP000260823"/>
    </source>
</evidence>
<keyword evidence="3" id="KW-1185">Reference proteome</keyword>
<dbReference type="Pfam" id="PF06764">
    <property type="entry name" value="DUF1223"/>
    <property type="match status" value="1"/>
</dbReference>